<dbReference type="GO" id="GO:0005886">
    <property type="term" value="C:plasma membrane"/>
    <property type="evidence" value="ECO:0007669"/>
    <property type="project" value="TreeGrafter"/>
</dbReference>
<feature type="domain" description="ABC transporter family G" evidence="7">
    <location>
        <begin position="279"/>
        <end position="333"/>
    </location>
</feature>
<dbReference type="PANTHER" id="PTHR48041:SF89">
    <property type="entry name" value="FI03229P"/>
    <property type="match status" value="1"/>
</dbReference>
<protein>
    <submittedName>
        <fullName evidence="8">CBN-ABCX-1 protein</fullName>
    </submittedName>
</protein>
<dbReference type="Pfam" id="PF19055">
    <property type="entry name" value="ABC2_membrane_7"/>
    <property type="match status" value="1"/>
</dbReference>
<evidence type="ECO:0000256" key="2">
    <source>
        <dbReference type="ARBA" id="ARBA00022448"/>
    </source>
</evidence>
<dbReference type="InterPro" id="IPR027417">
    <property type="entry name" value="P-loop_NTPase"/>
</dbReference>
<sequence>MSSEDVRIETSEEDESSGRDSIYFSTIRSRHADHFFADMHNHNTQNEKKGVFRYLEYDEIQSVSIKPYPNLLLNKLSFSKDLRSSSDKALLRLPVLKQEFHNVSLELTCADVMAVLYTKESEMLSFLRVICGIRDFRGKLSGDILINGHRMSRDRLEKTIAFVSLESPISTLTVRQYLHVNAKFRPPMTERYGGVGHLINKLMTDLGLIPVCDIICSRLNRSQWQRVKVASQLVRDPTILVCSDIFKDVDVHDQCFLIDYLREWAVKTNRIVIMAVSPPSIQVLKMFSKTLILASGRPVYFGPPKSMQQYFESVGCPCPPFKNVCDYYVDLVTHDNLTSDASRESSVRIARLVNKWNQTAPPIRRTASGKFLLDLPSAGILMTTLTVLRLPSLERVFEALFLPDKLLISSICYYISDRGTSICIYMFDYIFNSIIIFHRLSSEIYKLLIFSDFSFHYCIHKSLNYSTPCEFTTSQVTKGPCQKVSSFDLLSYYGFSKIIPNEKSNIGGFFTSNLLFGYLIFSFLLLSFSVFMFRFNRNKLFRKVSKI</sequence>
<dbReference type="PANTHER" id="PTHR48041">
    <property type="entry name" value="ABC TRANSPORTER G FAMILY MEMBER 28"/>
    <property type="match status" value="1"/>
</dbReference>
<dbReference type="HOGENOM" id="CLU_498039_0_0_1"/>
<dbReference type="OrthoDB" id="66620at2759"/>
<proteinExistence type="predicted"/>
<evidence type="ECO:0000313" key="9">
    <source>
        <dbReference type="Proteomes" id="UP000008068"/>
    </source>
</evidence>
<keyword evidence="2" id="KW-0813">Transport</keyword>
<keyword evidence="3 6" id="KW-0812">Transmembrane</keyword>
<dbReference type="InParanoid" id="G0MZQ4"/>
<evidence type="ECO:0000256" key="1">
    <source>
        <dbReference type="ARBA" id="ARBA00004141"/>
    </source>
</evidence>
<evidence type="ECO:0000259" key="7">
    <source>
        <dbReference type="Pfam" id="PF19055"/>
    </source>
</evidence>
<dbReference type="InterPro" id="IPR043926">
    <property type="entry name" value="ABCG_dom"/>
</dbReference>
<evidence type="ECO:0000256" key="4">
    <source>
        <dbReference type="ARBA" id="ARBA00022989"/>
    </source>
</evidence>
<keyword evidence="5 6" id="KW-0472">Membrane</keyword>
<dbReference type="Proteomes" id="UP000008068">
    <property type="component" value="Unassembled WGS sequence"/>
</dbReference>
<evidence type="ECO:0000256" key="6">
    <source>
        <dbReference type="SAM" id="Phobius"/>
    </source>
</evidence>
<keyword evidence="4 6" id="KW-1133">Transmembrane helix</keyword>
<feature type="transmembrane region" description="Helical" evidence="6">
    <location>
        <begin position="514"/>
        <end position="533"/>
    </location>
</feature>
<dbReference type="eggNOG" id="KOG0061">
    <property type="taxonomic scope" value="Eukaryota"/>
</dbReference>
<comment type="subcellular location">
    <subcellularLocation>
        <location evidence="1">Membrane</location>
        <topology evidence="1">Multi-pass membrane protein</topology>
    </subcellularLocation>
</comment>
<organism evidence="9">
    <name type="scientific">Caenorhabditis brenneri</name>
    <name type="common">Nematode worm</name>
    <dbReference type="NCBI Taxonomy" id="135651"/>
    <lineage>
        <taxon>Eukaryota</taxon>
        <taxon>Metazoa</taxon>
        <taxon>Ecdysozoa</taxon>
        <taxon>Nematoda</taxon>
        <taxon>Chromadorea</taxon>
        <taxon>Rhabditida</taxon>
        <taxon>Rhabditina</taxon>
        <taxon>Rhabditomorpha</taxon>
        <taxon>Rhabditoidea</taxon>
        <taxon>Rhabditidae</taxon>
        <taxon>Peloderinae</taxon>
        <taxon>Caenorhabditis</taxon>
    </lineage>
</organism>
<keyword evidence="9" id="KW-1185">Reference proteome</keyword>
<dbReference type="Gene3D" id="3.40.50.300">
    <property type="entry name" value="P-loop containing nucleotide triphosphate hydrolases"/>
    <property type="match status" value="1"/>
</dbReference>
<name>G0MZQ4_CAEBE</name>
<dbReference type="GO" id="GO:0140359">
    <property type="term" value="F:ABC-type transporter activity"/>
    <property type="evidence" value="ECO:0007669"/>
    <property type="project" value="InterPro"/>
</dbReference>
<dbReference type="STRING" id="135651.G0MZQ4"/>
<accession>G0MZQ4</accession>
<dbReference type="AlphaFoldDB" id="G0MZQ4"/>
<dbReference type="SUPFAM" id="SSF52540">
    <property type="entry name" value="P-loop containing nucleoside triphosphate hydrolases"/>
    <property type="match status" value="1"/>
</dbReference>
<reference evidence="9" key="1">
    <citation type="submission" date="2011-07" db="EMBL/GenBank/DDBJ databases">
        <authorList>
            <consortium name="Caenorhabditis brenneri Sequencing and Analysis Consortium"/>
            <person name="Wilson R.K."/>
        </authorList>
    </citation>
    <scope>NUCLEOTIDE SEQUENCE [LARGE SCALE GENOMIC DNA]</scope>
    <source>
        <strain evidence="9">PB2801</strain>
    </source>
</reference>
<gene>
    <name evidence="8" type="primary">Cbn-abcx-1</name>
    <name evidence="8" type="ORF">CAEBREN_13857</name>
</gene>
<evidence type="ECO:0000256" key="3">
    <source>
        <dbReference type="ARBA" id="ARBA00022692"/>
    </source>
</evidence>
<dbReference type="EMBL" id="GL379822">
    <property type="protein sequence ID" value="EGT48325.1"/>
    <property type="molecule type" value="Genomic_DNA"/>
</dbReference>
<evidence type="ECO:0000313" key="8">
    <source>
        <dbReference type="EMBL" id="EGT48325.1"/>
    </source>
</evidence>
<evidence type="ECO:0000256" key="5">
    <source>
        <dbReference type="ARBA" id="ARBA00023136"/>
    </source>
</evidence>
<dbReference type="InterPro" id="IPR050352">
    <property type="entry name" value="ABCG_transporters"/>
</dbReference>